<organism evidence="1 2">
    <name type="scientific">Lophiostoma macrostomum CBS 122681</name>
    <dbReference type="NCBI Taxonomy" id="1314788"/>
    <lineage>
        <taxon>Eukaryota</taxon>
        <taxon>Fungi</taxon>
        <taxon>Dikarya</taxon>
        <taxon>Ascomycota</taxon>
        <taxon>Pezizomycotina</taxon>
        <taxon>Dothideomycetes</taxon>
        <taxon>Pleosporomycetidae</taxon>
        <taxon>Pleosporales</taxon>
        <taxon>Lophiostomataceae</taxon>
        <taxon>Lophiostoma</taxon>
    </lineage>
</organism>
<evidence type="ECO:0000313" key="1">
    <source>
        <dbReference type="EMBL" id="KAF2646979.1"/>
    </source>
</evidence>
<proteinExistence type="predicted"/>
<keyword evidence="2" id="KW-1185">Reference proteome</keyword>
<dbReference type="Proteomes" id="UP000799324">
    <property type="component" value="Unassembled WGS sequence"/>
</dbReference>
<evidence type="ECO:0000313" key="2">
    <source>
        <dbReference type="Proteomes" id="UP000799324"/>
    </source>
</evidence>
<sequence length="210" mass="23443">MPRSVLRKLALYNLTWTDNPSVSTHMRLISARNTRGLTADLTRGVAATLRPLRRHFVLYGGTSSSTEAPRPLRRHFALYRGTTETVKHYAWSKNLLQYCDGLGNVKLRPSLSYSLSSDEGSLYRPPASKGLLWRTSLLMEPVRYGYGKYPASLQAVQVVVTYGKNKYLSDAICYATSLRAARASSLRRYNSAISARLQNPYATAMGSLQS</sequence>
<gene>
    <name evidence="1" type="ORF">K491DRAFT_685873</name>
</gene>
<reference evidence="1" key="1">
    <citation type="journal article" date="2020" name="Stud. Mycol.">
        <title>101 Dothideomycetes genomes: a test case for predicting lifestyles and emergence of pathogens.</title>
        <authorList>
            <person name="Haridas S."/>
            <person name="Albert R."/>
            <person name="Binder M."/>
            <person name="Bloem J."/>
            <person name="Labutti K."/>
            <person name="Salamov A."/>
            <person name="Andreopoulos B."/>
            <person name="Baker S."/>
            <person name="Barry K."/>
            <person name="Bills G."/>
            <person name="Bluhm B."/>
            <person name="Cannon C."/>
            <person name="Castanera R."/>
            <person name="Culley D."/>
            <person name="Daum C."/>
            <person name="Ezra D."/>
            <person name="Gonzalez J."/>
            <person name="Henrissat B."/>
            <person name="Kuo A."/>
            <person name="Liang C."/>
            <person name="Lipzen A."/>
            <person name="Lutzoni F."/>
            <person name="Magnuson J."/>
            <person name="Mondo S."/>
            <person name="Nolan M."/>
            <person name="Ohm R."/>
            <person name="Pangilinan J."/>
            <person name="Park H.-J."/>
            <person name="Ramirez L."/>
            <person name="Alfaro M."/>
            <person name="Sun H."/>
            <person name="Tritt A."/>
            <person name="Yoshinaga Y."/>
            <person name="Zwiers L.-H."/>
            <person name="Turgeon B."/>
            <person name="Goodwin S."/>
            <person name="Spatafora J."/>
            <person name="Crous P."/>
            <person name="Grigoriev I."/>
        </authorList>
    </citation>
    <scope>NUCLEOTIDE SEQUENCE</scope>
    <source>
        <strain evidence="1">CBS 122681</strain>
    </source>
</reference>
<accession>A0A6A6SGT6</accession>
<dbReference type="AlphaFoldDB" id="A0A6A6SGT6"/>
<name>A0A6A6SGT6_9PLEO</name>
<dbReference type="EMBL" id="MU004913">
    <property type="protein sequence ID" value="KAF2646979.1"/>
    <property type="molecule type" value="Genomic_DNA"/>
</dbReference>
<protein>
    <submittedName>
        <fullName evidence="1">Uncharacterized protein</fullName>
    </submittedName>
</protein>